<keyword evidence="2" id="KW-1185">Reference proteome</keyword>
<sequence length="58" mass="6327">MAYVLIIWLHAGMMSHNDDVAITSIRFNTVQACETAAKAIESQAGSTVQKGHHICIKD</sequence>
<dbReference type="EMBL" id="SNZP01000002">
    <property type="protein sequence ID" value="TDR82177.1"/>
    <property type="molecule type" value="Genomic_DNA"/>
</dbReference>
<name>A0A4R7BES4_9NEIS</name>
<protein>
    <submittedName>
        <fullName evidence="1">Uncharacterized protein</fullName>
    </submittedName>
</protein>
<dbReference type="Proteomes" id="UP000295611">
    <property type="component" value="Unassembled WGS sequence"/>
</dbReference>
<reference evidence="1 2" key="1">
    <citation type="submission" date="2019-03" db="EMBL/GenBank/DDBJ databases">
        <title>Genomic Encyclopedia of Type Strains, Phase III (KMG-III): the genomes of soil and plant-associated and newly described type strains.</title>
        <authorList>
            <person name="Whitman W."/>
        </authorList>
    </citation>
    <scope>NUCLEOTIDE SEQUENCE [LARGE SCALE GENOMIC DNA]</scope>
    <source>
        <strain evidence="1 2">CECT 8976</strain>
    </source>
</reference>
<evidence type="ECO:0000313" key="1">
    <source>
        <dbReference type="EMBL" id="TDR82177.1"/>
    </source>
</evidence>
<proteinExistence type="predicted"/>
<dbReference type="AlphaFoldDB" id="A0A4R7BES4"/>
<comment type="caution">
    <text evidence="1">The sequence shown here is derived from an EMBL/GenBank/DDBJ whole genome shotgun (WGS) entry which is preliminary data.</text>
</comment>
<gene>
    <name evidence="1" type="ORF">DFP86_102291</name>
</gene>
<organism evidence="1 2">
    <name type="scientific">Paludibacterium purpuratum</name>
    <dbReference type="NCBI Taxonomy" id="1144873"/>
    <lineage>
        <taxon>Bacteria</taxon>
        <taxon>Pseudomonadati</taxon>
        <taxon>Pseudomonadota</taxon>
        <taxon>Betaproteobacteria</taxon>
        <taxon>Neisseriales</taxon>
        <taxon>Chromobacteriaceae</taxon>
        <taxon>Paludibacterium</taxon>
    </lineage>
</organism>
<accession>A0A4R7BES4</accession>
<evidence type="ECO:0000313" key="2">
    <source>
        <dbReference type="Proteomes" id="UP000295611"/>
    </source>
</evidence>
<dbReference type="RefSeq" id="WP_166642132.1">
    <property type="nucleotide sequence ID" value="NZ_SNZP01000002.1"/>
</dbReference>